<evidence type="ECO:0008006" key="3">
    <source>
        <dbReference type="Google" id="ProtNLM"/>
    </source>
</evidence>
<reference evidence="1 2" key="1">
    <citation type="journal article" date="2003" name="Nat. Genet.">
        <title>Comparative analysis of the genome sequences of Bordetella pertussis, Bordetella parapertussis and Bordetella bronchiseptica.</title>
        <authorList>
            <person name="Parkhill J."/>
            <person name="Sebaihia M."/>
            <person name="Preston A."/>
            <person name="Murphy L.D."/>
            <person name="Thomson N.R."/>
            <person name="Harris D.E."/>
            <person name="Holden M.T.G."/>
            <person name="Churcher C.M."/>
            <person name="Bentley S.D."/>
            <person name="Mungall K.L."/>
            <person name="Cerdeno-Tarraga A.-M."/>
            <person name="Temple L."/>
            <person name="James K.D."/>
            <person name="Harris B."/>
            <person name="Quail M.A."/>
            <person name="Achtman M."/>
            <person name="Atkin R."/>
            <person name="Baker S."/>
            <person name="Basham D."/>
            <person name="Bason N."/>
            <person name="Cherevach I."/>
            <person name="Chillingworth T."/>
            <person name="Collins M."/>
            <person name="Cronin A."/>
            <person name="Davis P."/>
            <person name="Doggett J."/>
            <person name="Feltwell T."/>
            <person name="Goble A."/>
            <person name="Hamlin N."/>
            <person name="Hauser H."/>
            <person name="Holroyd S."/>
            <person name="Jagels K."/>
            <person name="Leather S."/>
            <person name="Moule S."/>
            <person name="Norberczak H."/>
            <person name="O'Neil S."/>
            <person name="Ormond D."/>
            <person name="Price C."/>
            <person name="Rabbinowitsch E."/>
            <person name="Rutter S."/>
            <person name="Sanders M."/>
            <person name="Saunders D."/>
            <person name="Seeger K."/>
            <person name="Sharp S."/>
            <person name="Simmonds M."/>
            <person name="Skelton J."/>
            <person name="Squares R."/>
            <person name="Squares S."/>
            <person name="Stevens K."/>
            <person name="Unwin L."/>
            <person name="Whitehead S."/>
            <person name="Barrell B.G."/>
            <person name="Maskell D.J."/>
        </authorList>
    </citation>
    <scope>NUCLEOTIDE SEQUENCE [LARGE SCALE GENOMIC DNA]</scope>
    <source>
        <strain evidence="1 2">ATCC BAA-588 / NCTC 13252 / RB50</strain>
    </source>
</reference>
<dbReference type="AlphaFoldDB" id="A0A0H3LS96"/>
<protein>
    <recommendedName>
        <fullName evidence="3">DUF2635 domain-containing protein</fullName>
    </recommendedName>
</protein>
<accession>A0A0H3LS96</accession>
<dbReference type="EMBL" id="BX640448">
    <property type="protein sequence ID" value="CAE35595.1"/>
    <property type="molecule type" value="Genomic_DNA"/>
</dbReference>
<dbReference type="KEGG" id="bbr:BB3622"/>
<sequence length="60" mass="6486">MTKTLTVVAAPGLKVPREENAREYITDKAAVTVPATAYYLRRKASGELILPETKPAKKGA</sequence>
<dbReference type="InterPro" id="IPR024400">
    <property type="entry name" value="DUF2635"/>
</dbReference>
<dbReference type="Proteomes" id="UP000001027">
    <property type="component" value="Chromosome"/>
</dbReference>
<dbReference type="eggNOG" id="ENOG5032PNU">
    <property type="taxonomic scope" value="Bacteria"/>
</dbReference>
<proteinExistence type="predicted"/>
<organism evidence="1 2">
    <name type="scientific">Bordetella bronchiseptica (strain ATCC BAA-588 / NCTC 13252 / RB50)</name>
    <name type="common">Alcaligenes bronchisepticus</name>
    <dbReference type="NCBI Taxonomy" id="257310"/>
    <lineage>
        <taxon>Bacteria</taxon>
        <taxon>Pseudomonadati</taxon>
        <taxon>Pseudomonadota</taxon>
        <taxon>Betaproteobacteria</taxon>
        <taxon>Burkholderiales</taxon>
        <taxon>Alcaligenaceae</taxon>
        <taxon>Bordetella</taxon>
    </lineage>
</organism>
<dbReference type="HOGENOM" id="CLU_194617_1_0_4"/>
<dbReference type="Pfam" id="PF10948">
    <property type="entry name" value="DUF2635"/>
    <property type="match status" value="1"/>
</dbReference>
<name>A0A0H3LS96_BORBR</name>
<gene>
    <name evidence="1" type="ordered locus">BB3622</name>
</gene>
<dbReference type="RefSeq" id="WP_010926885.1">
    <property type="nucleotide sequence ID" value="NC_002927.3"/>
</dbReference>
<evidence type="ECO:0000313" key="1">
    <source>
        <dbReference type="EMBL" id="CAE35595.1"/>
    </source>
</evidence>
<evidence type="ECO:0000313" key="2">
    <source>
        <dbReference type="Proteomes" id="UP000001027"/>
    </source>
</evidence>